<dbReference type="InterPro" id="IPR000792">
    <property type="entry name" value="Tscrpt_reg_LuxR_C"/>
</dbReference>
<dbReference type="Gene3D" id="1.10.10.10">
    <property type="entry name" value="Winged helix-like DNA-binding domain superfamily/Winged helix DNA-binding domain"/>
    <property type="match status" value="1"/>
</dbReference>
<evidence type="ECO:0000313" key="3">
    <source>
        <dbReference type="EMBL" id="OCQ51146.1"/>
    </source>
</evidence>
<dbReference type="SMART" id="SM00421">
    <property type="entry name" value="HTH_LUXR"/>
    <property type="match status" value="1"/>
</dbReference>
<dbReference type="InterPro" id="IPR016032">
    <property type="entry name" value="Sig_transdc_resp-reg_C-effctor"/>
</dbReference>
<comment type="caution">
    <text evidence="3">The sequence shown here is derived from an EMBL/GenBank/DDBJ whole genome shotgun (WGS) entry which is preliminary data.</text>
</comment>
<evidence type="ECO:0000259" key="2">
    <source>
        <dbReference type="SMART" id="SM00421"/>
    </source>
</evidence>
<dbReference type="GO" id="GO:0006355">
    <property type="term" value="P:regulation of DNA-templated transcription"/>
    <property type="evidence" value="ECO:0007669"/>
    <property type="project" value="InterPro"/>
</dbReference>
<dbReference type="RefSeq" id="WP_065824333.1">
    <property type="nucleotide sequence ID" value="NZ_CAWMQZ010000180.1"/>
</dbReference>
<name>A0A1C0TZX6_9GAMM</name>
<dbReference type="CDD" id="cd06170">
    <property type="entry name" value="LuxR_C_like"/>
    <property type="match status" value="1"/>
</dbReference>
<dbReference type="Proteomes" id="UP000093476">
    <property type="component" value="Unassembled WGS sequence"/>
</dbReference>
<sequence>MTRKNYIISSQIINTLAVSNEPWGVKDKSSCFLYGNDALAKLQNIHSTYDYQGKYDSDIPWQCSEFYEDFIEHDLKVMENEESVFSLETHVFGQDKILSSYFQEKLPLYDDNGEYIGILFHAWKAQAHSLTRLFHKKLPASIMFQSPTKQLTKREWEIIFLFLQRNSKKQISQLLNIPYKIIEKLIRKIYRKLDINSDLQLEEYCKINSFNRYAPKRFLLSYL</sequence>
<dbReference type="InterPro" id="IPR036388">
    <property type="entry name" value="WH-like_DNA-bd_sf"/>
</dbReference>
<proteinExistence type="predicted"/>
<keyword evidence="4" id="KW-1185">Reference proteome</keyword>
<protein>
    <submittedName>
        <fullName evidence="3">PAS fold protein</fullName>
    </submittedName>
</protein>
<dbReference type="STRING" id="286156.Ppb6_03707"/>
<dbReference type="AlphaFoldDB" id="A0A1C0TZX6"/>
<dbReference type="EMBL" id="LOMY01000180">
    <property type="protein sequence ID" value="OCQ51146.1"/>
    <property type="molecule type" value="Genomic_DNA"/>
</dbReference>
<evidence type="ECO:0000313" key="4">
    <source>
        <dbReference type="Proteomes" id="UP000093476"/>
    </source>
</evidence>
<evidence type="ECO:0000256" key="1">
    <source>
        <dbReference type="ARBA" id="ARBA00023125"/>
    </source>
</evidence>
<dbReference type="PATRIC" id="fig|286156.4.peg.4275"/>
<gene>
    <name evidence="3" type="ORF">Ppb6_03707</name>
</gene>
<dbReference type="Pfam" id="PF00196">
    <property type="entry name" value="GerE"/>
    <property type="match status" value="1"/>
</dbReference>
<reference evidence="3 4" key="1">
    <citation type="submission" date="2015-12" db="EMBL/GenBank/DDBJ databases">
        <title>Genome comparisons provide insights into the role of secondary metabolites in the pathogenic phase of the Photorhabdus life cycle.</title>
        <authorList>
            <person name="Tobias N.J."/>
            <person name="Mishra B."/>
            <person name="Gupta D.K."/>
            <person name="Thines M."/>
            <person name="Stinear T.P."/>
            <person name="Bode H.B."/>
        </authorList>
    </citation>
    <scope>NUCLEOTIDE SEQUENCE [LARGE SCALE GENOMIC DNA]</scope>
    <source>
        <strain evidence="3 4">PB68.1</strain>
    </source>
</reference>
<dbReference type="InterPro" id="IPR013656">
    <property type="entry name" value="PAS_4"/>
</dbReference>
<organism evidence="3 4">
    <name type="scientific">Photorhabdus australis subsp. thailandensis</name>
    <dbReference type="NCBI Taxonomy" id="2805096"/>
    <lineage>
        <taxon>Bacteria</taxon>
        <taxon>Pseudomonadati</taxon>
        <taxon>Pseudomonadota</taxon>
        <taxon>Gammaproteobacteria</taxon>
        <taxon>Enterobacterales</taxon>
        <taxon>Morganellaceae</taxon>
        <taxon>Photorhabdus</taxon>
    </lineage>
</organism>
<dbReference type="SUPFAM" id="SSF46894">
    <property type="entry name" value="C-terminal effector domain of the bipartite response regulators"/>
    <property type="match status" value="1"/>
</dbReference>
<dbReference type="Pfam" id="PF08448">
    <property type="entry name" value="PAS_4"/>
    <property type="match status" value="1"/>
</dbReference>
<feature type="domain" description="HTH luxR-type" evidence="2">
    <location>
        <begin position="148"/>
        <end position="205"/>
    </location>
</feature>
<keyword evidence="1" id="KW-0238">DNA-binding</keyword>
<accession>A0A1C0TZX6</accession>
<dbReference type="GO" id="GO:0003677">
    <property type="term" value="F:DNA binding"/>
    <property type="evidence" value="ECO:0007669"/>
    <property type="project" value="UniProtKB-KW"/>
</dbReference>